<protein>
    <recommendedName>
        <fullName evidence="2">Metallophosphoesterase</fullName>
    </recommendedName>
</protein>
<proteinExistence type="predicted"/>
<dbReference type="GO" id="GO:0004113">
    <property type="term" value="F:2',3'-cyclic-nucleotide 3'-phosphodiesterase activity"/>
    <property type="evidence" value="ECO:0007669"/>
    <property type="project" value="TreeGrafter"/>
</dbReference>
<gene>
    <name evidence="1" type="ORF">S01H4_60182</name>
</gene>
<dbReference type="SUPFAM" id="SSF56300">
    <property type="entry name" value="Metallo-dependent phosphatases"/>
    <property type="match status" value="1"/>
</dbReference>
<organism evidence="1">
    <name type="scientific">marine sediment metagenome</name>
    <dbReference type="NCBI Taxonomy" id="412755"/>
    <lineage>
        <taxon>unclassified sequences</taxon>
        <taxon>metagenomes</taxon>
        <taxon>ecological metagenomes</taxon>
    </lineage>
</organism>
<comment type="caution">
    <text evidence="1">The sequence shown here is derived from an EMBL/GenBank/DDBJ whole genome shotgun (WGS) entry which is preliminary data.</text>
</comment>
<dbReference type="InterPro" id="IPR029052">
    <property type="entry name" value="Metallo-depent_PP-like"/>
</dbReference>
<accession>X1F0S6</accession>
<dbReference type="Gene3D" id="3.60.21.10">
    <property type="match status" value="1"/>
</dbReference>
<reference evidence="1" key="1">
    <citation type="journal article" date="2014" name="Front. Microbiol.">
        <title>High frequency of phylogenetically diverse reductive dehalogenase-homologous genes in deep subseafloor sedimentary metagenomes.</title>
        <authorList>
            <person name="Kawai M."/>
            <person name="Futagami T."/>
            <person name="Toyoda A."/>
            <person name="Takaki Y."/>
            <person name="Nishi S."/>
            <person name="Hori S."/>
            <person name="Arai W."/>
            <person name="Tsubouchi T."/>
            <person name="Morono Y."/>
            <person name="Uchiyama I."/>
            <person name="Ito T."/>
            <person name="Fujiyama A."/>
            <person name="Inagaki F."/>
            <person name="Takami H."/>
        </authorList>
    </citation>
    <scope>NUCLEOTIDE SEQUENCE</scope>
    <source>
        <strain evidence="1">Expedition CK06-06</strain>
    </source>
</reference>
<dbReference type="PANTHER" id="PTHR36303:SF1">
    <property type="entry name" value="2',3'-CYCLIC-NUCLEOTIDE 2'-PHOSPHODIESTERASE"/>
    <property type="match status" value="1"/>
</dbReference>
<dbReference type="AlphaFoldDB" id="X1F0S6"/>
<evidence type="ECO:0008006" key="2">
    <source>
        <dbReference type="Google" id="ProtNLM"/>
    </source>
</evidence>
<dbReference type="InterPro" id="IPR005235">
    <property type="entry name" value="YmdB-like"/>
</dbReference>
<evidence type="ECO:0000313" key="1">
    <source>
        <dbReference type="EMBL" id="GAH14423.1"/>
    </source>
</evidence>
<dbReference type="PANTHER" id="PTHR36303">
    <property type="entry name" value="2',3'-CYCLIC-NUCLEOTIDE 2'-PHOSPHODIESTERASE"/>
    <property type="match status" value="1"/>
</dbReference>
<dbReference type="Pfam" id="PF13277">
    <property type="entry name" value="YmdB"/>
    <property type="match status" value="1"/>
</dbReference>
<name>X1F0S6_9ZZZZ</name>
<dbReference type="EMBL" id="BART01035431">
    <property type="protein sequence ID" value="GAH14423.1"/>
    <property type="molecule type" value="Genomic_DNA"/>
</dbReference>
<feature type="non-terminal residue" evidence="1">
    <location>
        <position position="1"/>
    </location>
</feature>
<sequence>TSEKVAMGRYLDGRVSAVLGTHTHVGTIDAQLLPHGTAYVTDIGMTGPIDSVIGDDAEAVIQHFLTRMPHRLSMGKGKTAFNAIMVGVAGAVLKATKQPD</sequence>